<gene>
    <name evidence="6" type="ORF">VaNZ11_007964</name>
</gene>
<feature type="compositionally biased region" description="Polar residues" evidence="2">
    <location>
        <begin position="5005"/>
        <end position="5031"/>
    </location>
</feature>
<dbReference type="Proteomes" id="UP001165090">
    <property type="component" value="Unassembled WGS sequence"/>
</dbReference>
<feature type="compositionally biased region" description="Pro residues" evidence="2">
    <location>
        <begin position="1880"/>
        <end position="1978"/>
    </location>
</feature>
<feature type="region of interest" description="Disordered" evidence="2">
    <location>
        <begin position="3277"/>
        <end position="3302"/>
    </location>
</feature>
<feature type="domain" description="SRCR" evidence="5">
    <location>
        <begin position="921"/>
        <end position="1036"/>
    </location>
</feature>
<evidence type="ECO:0000256" key="2">
    <source>
        <dbReference type="SAM" id="MobiDB-lite"/>
    </source>
</evidence>
<dbReference type="InterPro" id="IPR003882">
    <property type="entry name" value="Pistil_extensin"/>
</dbReference>
<comment type="caution">
    <text evidence="6">The sequence shown here is derived from an EMBL/GenBank/DDBJ whole genome shotgun (WGS) entry which is preliminary data.</text>
</comment>
<feature type="transmembrane region" description="Helical" evidence="3">
    <location>
        <begin position="5102"/>
        <end position="5129"/>
    </location>
</feature>
<feature type="domain" description="SRCR" evidence="5">
    <location>
        <begin position="406"/>
        <end position="516"/>
    </location>
</feature>
<dbReference type="Gene3D" id="3.10.250.10">
    <property type="entry name" value="SRCR-like domain"/>
    <property type="match status" value="13"/>
</dbReference>
<dbReference type="SUPFAM" id="SSF49478">
    <property type="entry name" value="Cna protein B-type domain"/>
    <property type="match status" value="1"/>
</dbReference>
<dbReference type="SMART" id="SM00202">
    <property type="entry name" value="SR"/>
    <property type="match status" value="13"/>
</dbReference>
<dbReference type="PRINTS" id="PR00258">
    <property type="entry name" value="SPERACTRCPTR"/>
</dbReference>
<sequence length="5144" mass="544622">MSETSNVVLLILLIILRAVAEDTSLGDGEANNNFRRSLLQTTSYSTNEGDLRIVNGSTGAAGISPTARGLLQTLWNGRWCTLRDYGWGVRQARAACRQLGWTTGAPVFSAGTQYGRRSEPILQVDLYGCTWGSDRLTDCWARPTEEYMADGSTFNDTAGVECRNDTGQAFQLRVVGLNGVIGGSNGTLQIFFAGTWGAFPNDAWNYYNARTACRQLGWETGAPVFSSGAIYGGVIAAPVWLIQFYCGWQESRLYDCPMWLPLDYNDDPVADDARSFYGTAGVICRNEPSGEGALRLVGSNVTGRGTLQIFHSGKWGVIQSHYQGWRTTRVACQQLGWTTGDLIYDSGSVYGGASNLVLWNVYFDCDWLEKRLVDCPRGYDFQDLGPVPSTFTYYMGVQCRNETESVRLVAGKKPGEGIIQVSYRGVWGSILNWWSWDWHHARVVCRMLGWTTGFATTDLAWGFNRTAAPGPVFNVGYECEWWETRLADCRREADYDVWVEDISIYDYFEVAAVICRNETDGPEGAIRLVGPTGSAGTVEVWYNGTWGFICHDRWNWRSARVACRELGFLNGRPLNFSVLGRSYEEDPENGSVRLVVDPESNVTNSGKLGFKGPGRITASLLSRQSPATVGPAFAPYWRSDAFNCSGAEASLLECASNFQDSDCWSGGPVSITCSTDPTPPEGTLRLGGNLTDRGLLQILINGHWGVIEQNDFDFREARVACKQLGFKTGMPTIFSLYGEGLDMPYFITNLQCTGDESRLLDCSYSSQRRYYVRRGDEWHTAGVICSSEPDPEPGSIRLVDGPGPWAGRLELWYNGSWAGLCPRSNFSRQAARVICRQLNYTGGRAVGGTVYGYGLGSYWQRQPGCMTKFSCRGNETRLNQCSVALISSDDYWDYWDDYVNINSLGIQCDATPTPMPVDGSVRLVGGAGAWSGRVEVSFGEVWGTICRDSLTDDDAKVICRQLNYTGGRVSGSKAYIQFSYGYRYHGVPIWLHNMSCTGSESSIIECPRGMEWGPTTPCGEGSEWDHINWDSGIICNQSPQGLLSVVDVDSGKQDPNKLGDWQAPLTCPDDALPSGFSLSISNTDFDGGDNAGVVGIKLLCYMDGVVRSQQTSYQKYPYDYYSTWGPNRICAVNTTQVPGSNTSSTTQPYLYAARLRVLGDVNDTTSSVDALGVADIEFLCSDGRNVSSGIGIPAGSWGKWAACPGGSVMCGVTSRFRFWTGGWGTQGDSDDTGVTGLRLSCCAKPLGFSALLGSRNIRLVGGGSTREGRVEVFGSEAPGGVPRWGTIYQEPWDDLAARVACRSLGWVTGKAVTYAGSVYGHGGLQLVWKGVSCNGTEKSLLNCTRVPLNYYTNSHMTAGVICTSAPVPAVGSIRLVTDEIGTVGLGRVEVFWGGAWGTVDVSDPWSNLGATVVCRSLGYKWGTSAVASDFASYQIVMRQYMVMRNVACRGTESSLLQCANGGLAFYENDYARAAGVVCRNDTLPTTGSLRLKYGAASNEGRVQVFYNNTWVYIILFPSLSPYGWRTYPYTWDSMDSAAACRQLGYRTGIAKNGAGWIGTFNDIPIWLISFACIGNETRMIDCLPGQNYNTWYSYSLNDGSFPAGVICSSDYIPDGKLRLFGKASPNMGRLEVAFNGMWGVVDWSGWGWSESHVACRSLGYKSVSYISSGAGESDFPTDLALPVWLYAVTCNGSESTLSACKGGKPSWPTAAEQLSWFGNFVTNDYRVNLACSMKPPPPNLSVRLTGGSVPYIGRLEVFWSGGWGTISNQPNNYNRNMRASFTGADAAVACRMLGFDPLYGNTSDVLAGHAFGEPFYLYPVHYYELSCDGTEQSLWDCVGYSGTAGHYDFGRLDMNVGYSYVHGSDIGIACKAPSNNGTQSPPPPPRPPPKPPKPPSPKPPVPPSPSPPSPSPLPPIPPSPPPNPYPPTSPSPPLPSLPQPPAPPPSPPSPQPKPPSPVPPLPPPSPPAPPPPSPPPGPRFEISVVIPSLLPLAGGTLTIIGRFDLETSQTLGGPDINFFCIFDLTSLSSGSVQRRNVTAVRTSNSALLCQAPVPASTSFILKLNVTRTPARLGYGNASETVTYLDTITYYGPCPNDCNDKGTCQLGVCTCNSGWTGSDCGTEVPVLQIQTITGGAPSGGQLVLVEGSRWTAQARLAVALPVTWLLSTRQTGIRINESSGAINWPAASVTGFITDGAPLLLTVSAVTMDGRVAVYNFYLSVVPLYGISALQLQGGNQVTPGSRVTLVGRIALTEQAISAGASNSTSLVGLPVRILARQRSTVASDSTTTSDGIAAEGFQELFCNTTASGVFTLDWIIPQSSRGLQEIFALHPNATLSETAPVTPANGTILFQRTIRLSIPFLSAAINRDTAGFDARYAMPTVLLDPGRSILLDPVARVIGSLEDLGTLNSTIRTRLVSFSGPLPNLQANAFRSNMTQITPLCTSAAMSTSSEYSTLCQGVQNATAWSSPAAAGLRLAIQTTLNAGSGSTEYELAIDLRGGVSDATLTLLVRVLMDTERVVLVADPPGQLAVVLPPGGATNVRITITNNGNVPSGRLDLPPVPAKSWFVPITLLPLAALTPGTSAALDIRLQAPATARLGDVLTASTELRSSDGRSTLALSLQLAVASEPTGDLQVAVVDEYTTYDPTQPKVAGVRLLVRSQESNTVVASAVSNGDGVFTFKNLTAGYTYSVDAFSPNHTATTRTVTLTGGLRILRIFVSRNAVRASFTVVPTTFQEEVQIIVNVLYETFVPMPVIRFEPALLFIEDMVEQGSLKLYVHNTGLVAAFNTRLRIPVDSPFYTLSYMGTRWLQQENITSNSTADVMLYFPGTEADRAWTSSDSFGASSTDASFVLFIGRLPAMSRLELELVVAPKISNTSRTGTPSHRRRSLLQSLDRCWSGAFYLVYSDPCDESKSAVPLGVSVINRNPLPECVASCCEGSGMTVFVPSGEGGGAGAWSQYYANSTKPVLNPAPSTGGGAGAWSQYYATAPSTGVNLCDKCAVDLLEVGLCLAKDLVAPWSKPLSKPIEIIGQIYGALKTTSASSGGRRLLSSSSPPPPPPPSSSSSLSVGYLTSDKDIRHDGTYGRYSDDFLEHLAAVAKWMNSKHEITQQDWVWQEDMNQPHSISWPAAERAALASNAAAHGSGDLQSVALSHEGKSTALALPPALPADTAVSAAGMDRTTAAGSVLLPDTGSNDNLVSGSGRRRVRSRVLSTLGGATGTPGATGLAGPGELVVELLKDKVVGSIPYIGCILNPVLNCLGFWDAVEEKVNDMLKPLTGSSSSGVRRRSMLSSSASLPSTGSQMLTPVEVIPEDQTFFTPTSWAYPTLMEGESLQKQQVWTTHGNERRHLMAEGGSIYTPPTERGSNIIQYGPIGAAIIRWTAATIALYSAGTEMWGSEYYMDWLYPNYPTDVEKDWQTAWRNATSDVSPSGVVVDWRLEAPDLLSDCFESLVSRQAREALLLRWNLTFTSSGGNASSLSINGAEPIDLNLVRRAQVYYLNETLEALMQGYTSVYDALDQSISTLVAKQVAGSAGGGTCARVVVQISQRLVLTRQAFEASLVLDNSGGTNELTNVTVTLTAWLKENGTAMGQAFAIGQPSIEGLVKRDGDGLVLQSSNTGTLRWLLVPREAAALCSDVWYYIGGTVTYVPGPGLPTEVLPLEPADVRVSPEGRLDVRYYIQKNIQGDNPFTTNVEPSVPATLATLLLNVGGGVARDVVMDSLQPKIVDNEKGLLISFSIVGVSVNNTDSPIALRASVGDIAPKSTALIQWKLSASIQGTFTAINATFISRNPLNNPTLSSIANLSIYDLLHMVYLEGALDDNLPDMLVLATTGPDATQGLPNSVHSSRDGTIIPVSNIPTTALIGEISTLVTGLTVDVNIRVNGTQLTTAASSSVVAAGGTDGGRSGLQYLRVATPDNLRPSNGWTIYSATALSTSTTFASSQQTTTVENIKVPNNAWSSYQMYGSDVAAQDFLHILYDGFSLSGETQIQMKFLKLLPPPSPNPPLFPSPFPPSPIPPSPPPRPPLPPSPPSPPPPRPPSPRPPSPRPPPPLPPSPQPPPPSPPSPSPPSPLPPSPPSPRPPSPLPPSPPPPEPPTPPSPPPRPKPPSPQPPSPSPPPPAPPSPYPPVPPSPEPPSPLPPSPEPPSPPPPSPDPPSPPPSPNPPSPQPPSPQPPPPGPPSPPPSPNPPSPPSPPRPPSPPPPPKPPSPPVPPNPPSPPPSPPPVPPSPPQPPSPPSAPPSPPVPPSPPPRPPTPPPLPPFPPPSPPRPPPWPPSPPEPPSPPPLPPRPPQPPSPPPRPPSPPSPPRPPPLPPSPPPKPPSPPPRPPFPPPRPPSPPSPFKPPSPPPPSPPGPSPPPPRPPFPSPPSPQPPSAPPSPPVPPSPPPRTPTPPPSPPFPRPSPPRPPPWPPSPPQPPSPPPLPPRPPQPPSPPPRPPSPPSPPRPPPLPPSPPPKPPSPPPRPPFPPPRPPSPPSPFKPPSPPPPSPPGPSPPPPKPPFPSPPSPMPPSPSPPIPSPPSPFPPLPPSPAPQSPFPPSPEPPSPLPPSPEPPSPLPPSPEPPSPLPPSPEPPSPLPPSPDPPSPPPSPNPPSPQPPSPQPPSPGPPSPPPSPNPPSPPSPPRPPSPPPPPKPPSPPVPPNPPSPPPSPPPVPPSPPQPPSPPSAPPSPPVPPSPPPRPPTPPPLPPFPPPSPPRPPSWPPSPPQPPSPPPLPPRPPQPPSPPPRPPSPPSPPRPPPLPPSPPPKPPSPPPRPPFPPPRPPSPPSPFKPPSPRPPSPPGPSPPSPKPPVPSPPSPKPPQSPAPPNVQPPSPMPPNPEPPSPFPLSPFSRSPQPPRLQPPSPESPSPLLPSPVPPSPPSPPPPSPPPSPPIPSPQPPSPSRPPLPPSPQPTSPGPPSPPSPPPIPPSPPTQPFSPPKPPVPPLPPSPVPRPPISSPQPPQPPTPSPKPPSPPFTPSPLPSPGPPLAKAPPSSQPPGPPSPSPGRPPAPVSQLPIANTPSPPLSSSPPPKASGNDPSSKLSTNNVTSQDNGGDYYNSSSDPDLDVSKEVPAWPPAAPVSLLSPPSTAAATVAGGPSSAEAAGEANVINDEKQQGTTTTTTTTAQSSKSSALSLPVVVVIAICSGVGSAVLIVIGVVVWRWKRALVVGARVVPT</sequence>
<feature type="domain" description="SRCR" evidence="5">
    <location>
        <begin position="172"/>
        <end position="285"/>
    </location>
</feature>
<dbReference type="Gene3D" id="2.100.10.20">
    <property type="entry name" value="Vitelline membrane outer layer protein I (VOMI)"/>
    <property type="match status" value="1"/>
</dbReference>
<evidence type="ECO:0000256" key="1">
    <source>
        <dbReference type="ARBA" id="ARBA00023157"/>
    </source>
</evidence>
<reference evidence="6 7" key="1">
    <citation type="journal article" date="2023" name="IScience">
        <title>Expanded male sex-determining region conserved during the evolution of homothallism in the green alga Volvox.</title>
        <authorList>
            <person name="Yamamoto K."/>
            <person name="Matsuzaki R."/>
            <person name="Mahakham W."/>
            <person name="Heman W."/>
            <person name="Sekimoto H."/>
            <person name="Kawachi M."/>
            <person name="Minakuchi Y."/>
            <person name="Toyoda A."/>
            <person name="Nozaki H."/>
        </authorList>
    </citation>
    <scope>NUCLEOTIDE SEQUENCE [LARGE SCALE GENOMIC DNA]</scope>
    <source>
        <strain evidence="6 7">NIES-4468</strain>
    </source>
</reference>
<feature type="compositionally biased region" description="Pro residues" evidence="2">
    <location>
        <begin position="4824"/>
        <end position="4980"/>
    </location>
</feature>
<keyword evidence="3" id="KW-1133">Transmembrane helix</keyword>
<evidence type="ECO:0000313" key="6">
    <source>
        <dbReference type="EMBL" id="GLI64639.1"/>
    </source>
</evidence>
<dbReference type="SUPFAM" id="SSF51092">
    <property type="entry name" value="Vitelline membrane outer protein-I (VMO-I)"/>
    <property type="match status" value="1"/>
</dbReference>
<dbReference type="Pfam" id="PF23106">
    <property type="entry name" value="EGF_Teneurin"/>
    <property type="match status" value="1"/>
</dbReference>
<dbReference type="InterPro" id="IPR001190">
    <property type="entry name" value="SRCR"/>
</dbReference>
<dbReference type="PANTHER" id="PTHR48071">
    <property type="entry name" value="SRCR DOMAIN-CONTAINING PROTEIN"/>
    <property type="match status" value="1"/>
</dbReference>
<feature type="domain" description="SRCR" evidence="5">
    <location>
        <begin position="1617"/>
        <end position="1732"/>
    </location>
</feature>
<evidence type="ECO:0000313" key="7">
    <source>
        <dbReference type="Proteomes" id="UP001165090"/>
    </source>
</evidence>
<dbReference type="InterPro" id="IPR005515">
    <property type="entry name" value="VOMI"/>
</dbReference>
<dbReference type="Gene3D" id="2.60.120.260">
    <property type="entry name" value="Galactose-binding domain-like"/>
    <property type="match status" value="1"/>
</dbReference>
<feature type="domain" description="SRCR" evidence="5">
    <location>
        <begin position="51"/>
        <end position="163"/>
    </location>
</feature>
<dbReference type="PROSITE" id="PS01186">
    <property type="entry name" value="EGF_2"/>
    <property type="match status" value="1"/>
</dbReference>
<evidence type="ECO:0000256" key="3">
    <source>
        <dbReference type="SAM" id="Phobius"/>
    </source>
</evidence>
<keyword evidence="7" id="KW-1185">Reference proteome</keyword>
<dbReference type="PANTHER" id="PTHR48071:SF18">
    <property type="entry name" value="DELETED IN MALIGNANT BRAIN TUMORS 1 PROTEIN-RELATED"/>
    <property type="match status" value="1"/>
</dbReference>
<feature type="domain" description="SRCR" evidence="5">
    <location>
        <begin position="526"/>
        <end position="674"/>
    </location>
</feature>
<keyword evidence="3" id="KW-0812">Transmembrane</keyword>
<dbReference type="PROSITE" id="PS50287">
    <property type="entry name" value="SRCR_2"/>
    <property type="match status" value="13"/>
</dbReference>
<organism evidence="6 7">
    <name type="scientific">Volvox africanus</name>
    <dbReference type="NCBI Taxonomy" id="51714"/>
    <lineage>
        <taxon>Eukaryota</taxon>
        <taxon>Viridiplantae</taxon>
        <taxon>Chlorophyta</taxon>
        <taxon>core chlorophytes</taxon>
        <taxon>Chlorophyceae</taxon>
        <taxon>CS clade</taxon>
        <taxon>Chlamydomonadales</taxon>
        <taxon>Volvocaceae</taxon>
        <taxon>Volvox</taxon>
    </lineage>
</organism>
<feature type="compositionally biased region" description="Pro residues" evidence="2">
    <location>
        <begin position="4002"/>
        <end position="4817"/>
    </location>
</feature>
<keyword evidence="3" id="KW-0472">Membrane</keyword>
<feature type="domain" description="SRCR" evidence="5">
    <location>
        <begin position="294"/>
        <end position="400"/>
    </location>
</feature>
<feature type="signal peptide" evidence="4">
    <location>
        <begin position="1"/>
        <end position="20"/>
    </location>
</feature>
<feature type="domain" description="SRCR" evidence="5">
    <location>
        <begin position="1373"/>
        <end position="1479"/>
    </location>
</feature>
<feature type="chain" id="PRO_5047086915" description="SRCR domain-containing protein" evidence="4">
    <location>
        <begin position="21"/>
        <end position="5144"/>
    </location>
</feature>
<dbReference type="InterPro" id="IPR000742">
    <property type="entry name" value="EGF"/>
</dbReference>
<feature type="domain" description="SRCR" evidence="5">
    <location>
        <begin position="1489"/>
        <end position="1608"/>
    </location>
</feature>
<feature type="domain" description="SRCR" evidence="5">
    <location>
        <begin position="1257"/>
        <end position="1363"/>
    </location>
</feature>
<dbReference type="SUPFAM" id="SSF56487">
    <property type="entry name" value="SRCR-like"/>
    <property type="match status" value="13"/>
</dbReference>
<feature type="domain" description="SRCR" evidence="5">
    <location>
        <begin position="684"/>
        <end position="786"/>
    </location>
</feature>
<feature type="domain" description="SRCR" evidence="5">
    <location>
        <begin position="1742"/>
        <end position="1871"/>
    </location>
</feature>
<name>A0ABQ5S5B8_9CHLO</name>
<dbReference type="PROSITE" id="PS00420">
    <property type="entry name" value="SRCR_1"/>
    <property type="match status" value="1"/>
</dbReference>
<feature type="region of interest" description="Disordered" evidence="2">
    <location>
        <begin position="3043"/>
        <end position="3068"/>
    </location>
</feature>
<feature type="region of interest" description="Disordered" evidence="2">
    <location>
        <begin position="1870"/>
        <end position="1979"/>
    </location>
</feature>
<keyword evidence="1" id="KW-1015">Disulfide bond</keyword>
<feature type="compositionally biased region" description="Low complexity" evidence="2">
    <location>
        <begin position="3278"/>
        <end position="3300"/>
    </location>
</feature>
<evidence type="ECO:0000256" key="4">
    <source>
        <dbReference type="SAM" id="SignalP"/>
    </source>
</evidence>
<dbReference type="Pfam" id="PF03762">
    <property type="entry name" value="VOMI"/>
    <property type="match status" value="1"/>
</dbReference>
<dbReference type="PRINTS" id="PR01218">
    <property type="entry name" value="PSTLEXTENSIN"/>
</dbReference>
<feature type="compositionally biased region" description="Pro residues" evidence="2">
    <location>
        <begin position="4990"/>
        <end position="5001"/>
    </location>
</feature>
<feature type="domain" description="SRCR" evidence="5">
    <location>
        <begin position="796"/>
        <end position="909"/>
    </location>
</feature>
<feature type="region of interest" description="Disordered" evidence="2">
    <location>
        <begin position="4002"/>
        <end position="5097"/>
    </location>
</feature>
<dbReference type="InterPro" id="IPR036706">
    <property type="entry name" value="VOMI_sf"/>
</dbReference>
<proteinExistence type="predicted"/>
<keyword evidence="4" id="KW-0732">Signal</keyword>
<protein>
    <recommendedName>
        <fullName evidence="5">SRCR domain-containing protein</fullName>
    </recommendedName>
</protein>
<feature type="compositionally biased region" description="Low complexity" evidence="2">
    <location>
        <begin position="5048"/>
        <end position="5075"/>
    </location>
</feature>
<evidence type="ECO:0000259" key="5">
    <source>
        <dbReference type="PROSITE" id="PS50287"/>
    </source>
</evidence>
<accession>A0ABQ5S5B8</accession>
<dbReference type="Pfam" id="PF00530">
    <property type="entry name" value="SRCR"/>
    <property type="match status" value="13"/>
</dbReference>
<dbReference type="InterPro" id="IPR036772">
    <property type="entry name" value="SRCR-like_dom_sf"/>
</dbReference>
<dbReference type="EMBL" id="BSDZ01000020">
    <property type="protein sequence ID" value="GLI64639.1"/>
    <property type="molecule type" value="Genomic_DNA"/>
</dbReference>